<evidence type="ECO:0000313" key="2">
    <source>
        <dbReference type="Proteomes" id="UP001163324"/>
    </source>
</evidence>
<gene>
    <name evidence="1" type="ORF">N3K66_004116</name>
</gene>
<name>A0ACC0V1T7_9HYPO</name>
<dbReference type="Proteomes" id="UP001163324">
    <property type="component" value="Chromosome 4"/>
</dbReference>
<organism evidence="1 2">
    <name type="scientific">Trichothecium roseum</name>
    <dbReference type="NCBI Taxonomy" id="47278"/>
    <lineage>
        <taxon>Eukaryota</taxon>
        <taxon>Fungi</taxon>
        <taxon>Dikarya</taxon>
        <taxon>Ascomycota</taxon>
        <taxon>Pezizomycotina</taxon>
        <taxon>Sordariomycetes</taxon>
        <taxon>Hypocreomycetidae</taxon>
        <taxon>Hypocreales</taxon>
        <taxon>Hypocreales incertae sedis</taxon>
        <taxon>Trichothecium</taxon>
    </lineage>
</organism>
<proteinExistence type="predicted"/>
<protein>
    <submittedName>
        <fullName evidence="1">Uncharacterized protein</fullName>
    </submittedName>
</protein>
<sequence length="716" mass="79585">MHKLSASAPQVPILRGGQLGVGVRKRQAGVTPRSKRVKRSRDDAASRGTSPADTATTTARAADNNSSSSNNNNNKPIGARDIWTSPFSTPSTIVRNAHRNSRNWIWLAPSSPWSFTARLTIMITDKLGLDSPFTHPGFMERDAYTLEWSRSHDPGADLNNLPSIDHAHYLFNTVKFHLGQNYWFLDEDLFMRKLHAFYHGRAAEIAASCRLWYIEFLLVIAYGKAFLMQTTSRSLPAPAGGEYFIRAMSLMPDMATMWKDSLLAIEVLALAGLYLYAADHRESAHVYISQAIRIAQLEGLHTHLPENEISAVTLTRCRRLWWTLYVIERHFSSSLGLPLITHDEDITTPMPLADACSPESAILGLQVKLSQMLRFILSTIYKTEKTQLGRFLDTTCSILQTMAGHAQEIEQTMQLKFNTSVSTMPKGTRHVTLQYHQCVITATKPLLLSILKERLVNLGQADEDWQSFLEATADLINTGIKSATKTIQILSCEEGLLGKDVFLPFDLEFTYSALLYLIIANTLFPDAPDCHANIQEAYGILDEMIGKGNRIAETRKQELLYVAELHLKLAKRVEWQTLDTLTLNTSDKVPEDQQQQQEGGSSQTDAAAVTSRPAQTHSSGNSSSFPIHPSAPNYTSAEGVQPVIVPTTQQQQQHQPQIPYAPELSTFPIVNSMNSSGLLDDIGISSYDFLFLADQLGHQDLALSASESGQSWEHGT</sequence>
<comment type="caution">
    <text evidence="1">The sequence shown here is derived from an EMBL/GenBank/DDBJ whole genome shotgun (WGS) entry which is preliminary data.</text>
</comment>
<dbReference type="EMBL" id="CM047943">
    <property type="protein sequence ID" value="KAI9899854.1"/>
    <property type="molecule type" value="Genomic_DNA"/>
</dbReference>
<accession>A0ACC0V1T7</accession>
<keyword evidence="2" id="KW-1185">Reference proteome</keyword>
<evidence type="ECO:0000313" key="1">
    <source>
        <dbReference type="EMBL" id="KAI9899854.1"/>
    </source>
</evidence>
<reference evidence="1" key="1">
    <citation type="submission" date="2022-10" db="EMBL/GenBank/DDBJ databases">
        <title>Complete Genome of Trichothecium roseum strain YXFP-22015, a Plant Pathogen Isolated from Citrus.</title>
        <authorList>
            <person name="Wang Y."/>
            <person name="Zhu L."/>
        </authorList>
    </citation>
    <scope>NUCLEOTIDE SEQUENCE</scope>
    <source>
        <strain evidence="1">YXFP-22015</strain>
    </source>
</reference>